<gene>
    <name evidence="11" type="ORF">ACHHYP_04699</name>
</gene>
<evidence type="ECO:0000313" key="12">
    <source>
        <dbReference type="Proteomes" id="UP000243579"/>
    </source>
</evidence>
<dbReference type="Gene3D" id="3.90.70.10">
    <property type="entry name" value="Cysteine proteinases"/>
    <property type="match status" value="2"/>
</dbReference>
<protein>
    <recommendedName>
        <fullName evidence="3">ubiquitinyl hydrolase 1</fullName>
        <ecNumber evidence="3">3.4.19.12</ecNumber>
    </recommendedName>
</protein>
<sequence>MGNTTSTLETTQPADADLEPYDRLHEGFRRLTQPGAATRGLGMDKSTFRYMVLAYFPRFPKTLADRVFDVLNLEHSGLLQLNELLAGLELSRTITGDAKLQQAYKEKQCKLLFAIYDYNDTGLLQRDVLERFVIVVYGAMRVPVVEPVLDVLFDASSLAQPPFLTYTEFHARFHAHPAELDFLFSWVGTVARRLGRGPDPAIGLLQDAYSAVAMRERIRADTPLTLDEICQLEKWFQRALVTSPSGRRLETTSFVESALAEHMTPFFCDGVVRFVGPRLDFYQFCLLLAVFARESTEAKLAYLFRIFADPLYHRMAPEAAAQVALSAPPRHLPRDSSHLESPVIDIGGCETLASVIAALPTGLDAHGLSSAEFVAAMKDLVPVQRLLQRLAYVACAQFNGSLKPSDAATEHYIVHMRWLEYTVPEAGHSWHLLDTAWWHKWCNYTSFHVLNGTSGGTLPFPTLPASIVQTSGVQGLHAAADQTRPPRINNWGLQLRAGSRRLKPNMVVGQHFHLVPEPVYTALVAWYNGGPRFARSYVQLDDGRLELELFPLVLRVAKTNARGDVALSGEEVLVGASTTATTALQDCCQALVCREVLAKSRLWTFRHDLPASKVLLPATALPYTQLSHDSVLLVEVQDSDGSWPLSQPEESADEVSSEERQVRGVPKSHSHGLVGLDNLGNTCYMSSAIQCLSHSRLLSDYFRTGLYRHDINVHNKLGMQGKLAAAFGSLLGQVWTTTKTHLSPAQFKAALGKFNSHFDNDDQHDAQELLAFLLSGLSEDLNRVTEPPTSAPLADSHGRRDVVVADEWWQQFLQREVSIVVALFMGQYKSLLTCSTCHFESASFEPFTFLQLPLPESTTRHMVATIVFHGGRPPLRCTLELDRDGSVADAKDEVRRLLGAPAASLLVASIKGREGIVHSVYADGHKLAQLREDDPLVVYEMEAVAPSAVVDPTAPLRVGDAVGVQNDRGSPPSHARITRCNANGTYDIAFWTGKRDVGYSRTRLLQYAGQIVHVYLVHRRMEHSNVYFTDPCVLRLFGTPLVLPVVPSVTTGYALYVAVWQRLHRIFHWTALPLPEAGEVLPDDARVPSSVGTVALGRHLGYTGFGFCLRLVTMDGLACSRCDWLAGCRGCLVSSDDRPVAVCGRETLAIDWDIATMTEEYDAGEASKVEVHPSFVENRTKVEAPLSIVSCLQEFTTTEPMDEVAYCGRCKVLSPATKKMDLWRLPPLLVIQLKRFQYTATTRKKLRQLVHFPMRGLDLGQFLVQPQTTPGLEHWQFLGGKLAPRPADTNCVYDLYAVINHMGALGAGHYVANVFCESDRKWKCFNDHLCRDIDERDVLSASAYILFYTRRDMKSLPVQHVFPSGTGAPLSDEDIAAMLSDRDGSRCTIS</sequence>
<name>A0A1V9Z049_ACHHY</name>
<accession>A0A1V9Z049</accession>
<dbReference type="InterPro" id="IPR050185">
    <property type="entry name" value="Ub_carboxyl-term_hydrolase"/>
</dbReference>
<dbReference type="Pfam" id="PF06337">
    <property type="entry name" value="DUSP"/>
    <property type="match status" value="1"/>
</dbReference>
<dbReference type="Gene3D" id="3.30.2230.10">
    <property type="entry name" value="DUSP-like"/>
    <property type="match status" value="1"/>
</dbReference>
<dbReference type="SUPFAM" id="SSF143791">
    <property type="entry name" value="DUSP-like"/>
    <property type="match status" value="1"/>
</dbReference>
<feature type="domain" description="USP" evidence="9">
    <location>
        <begin position="674"/>
        <end position="1351"/>
    </location>
</feature>
<dbReference type="PROSITE" id="PS00972">
    <property type="entry name" value="USP_1"/>
    <property type="match status" value="1"/>
</dbReference>
<dbReference type="InterPro" id="IPR011992">
    <property type="entry name" value="EF-hand-dom_pair"/>
</dbReference>
<evidence type="ECO:0000256" key="8">
    <source>
        <dbReference type="SAM" id="MobiDB-lite"/>
    </source>
</evidence>
<evidence type="ECO:0000256" key="1">
    <source>
        <dbReference type="ARBA" id="ARBA00000707"/>
    </source>
</evidence>
<comment type="similarity">
    <text evidence="2">Belongs to the peptidase C19 family.</text>
</comment>
<evidence type="ECO:0000256" key="5">
    <source>
        <dbReference type="ARBA" id="ARBA00022786"/>
    </source>
</evidence>
<dbReference type="STRING" id="1202772.A0A1V9Z049"/>
<dbReference type="EC" id="3.4.19.12" evidence="3"/>
<evidence type="ECO:0000256" key="4">
    <source>
        <dbReference type="ARBA" id="ARBA00022670"/>
    </source>
</evidence>
<dbReference type="GO" id="GO:0016579">
    <property type="term" value="P:protein deubiquitination"/>
    <property type="evidence" value="ECO:0007669"/>
    <property type="project" value="InterPro"/>
</dbReference>
<keyword evidence="6" id="KW-0378">Hydrolase</keyword>
<proteinExistence type="inferred from homology"/>
<reference evidence="11 12" key="1">
    <citation type="journal article" date="2014" name="Genome Biol. Evol.">
        <title>The secreted proteins of Achlya hypogyna and Thraustotheca clavata identify the ancestral oomycete secretome and reveal gene acquisitions by horizontal gene transfer.</title>
        <authorList>
            <person name="Misner I."/>
            <person name="Blouin N."/>
            <person name="Leonard G."/>
            <person name="Richards T.A."/>
            <person name="Lane C.E."/>
        </authorList>
    </citation>
    <scope>NUCLEOTIDE SEQUENCE [LARGE SCALE GENOMIC DNA]</scope>
    <source>
        <strain evidence="11 12">ATCC 48635</strain>
    </source>
</reference>
<dbReference type="PANTHER" id="PTHR21646:SF24">
    <property type="entry name" value="UBIQUITIN CARBOXYL-TERMINAL HYDROLASE"/>
    <property type="match status" value="1"/>
</dbReference>
<evidence type="ECO:0000256" key="3">
    <source>
        <dbReference type="ARBA" id="ARBA00012759"/>
    </source>
</evidence>
<dbReference type="PROSITE" id="PS51283">
    <property type="entry name" value="DUSP"/>
    <property type="match status" value="1"/>
</dbReference>
<dbReference type="InterPro" id="IPR006615">
    <property type="entry name" value="Pept_C19_DUSP"/>
</dbReference>
<dbReference type="SMART" id="SM00695">
    <property type="entry name" value="DUSP"/>
    <property type="match status" value="1"/>
</dbReference>
<dbReference type="OrthoDB" id="191686at2759"/>
<organism evidence="11 12">
    <name type="scientific">Achlya hypogyna</name>
    <name type="common">Oomycete</name>
    <name type="synonym">Protoachlya hypogyna</name>
    <dbReference type="NCBI Taxonomy" id="1202772"/>
    <lineage>
        <taxon>Eukaryota</taxon>
        <taxon>Sar</taxon>
        <taxon>Stramenopiles</taxon>
        <taxon>Oomycota</taxon>
        <taxon>Saprolegniomycetes</taxon>
        <taxon>Saprolegniales</taxon>
        <taxon>Achlyaceae</taxon>
        <taxon>Achlya</taxon>
    </lineage>
</organism>
<keyword evidence="12" id="KW-1185">Reference proteome</keyword>
<evidence type="ECO:0000256" key="7">
    <source>
        <dbReference type="ARBA" id="ARBA00022807"/>
    </source>
</evidence>
<keyword evidence="4 11" id="KW-0645">Protease</keyword>
<evidence type="ECO:0000256" key="6">
    <source>
        <dbReference type="ARBA" id="ARBA00022801"/>
    </source>
</evidence>
<dbReference type="InterPro" id="IPR028889">
    <property type="entry name" value="USP"/>
</dbReference>
<keyword evidence="5" id="KW-0833">Ubl conjugation pathway</keyword>
<dbReference type="PROSITE" id="PS00973">
    <property type="entry name" value="USP_2"/>
    <property type="match status" value="1"/>
</dbReference>
<dbReference type="SUPFAM" id="SSF54001">
    <property type="entry name" value="Cysteine proteinases"/>
    <property type="match status" value="1"/>
</dbReference>
<dbReference type="PROSITE" id="PS50235">
    <property type="entry name" value="USP_3"/>
    <property type="match status" value="1"/>
</dbReference>
<keyword evidence="7" id="KW-0788">Thiol protease</keyword>
<evidence type="ECO:0000256" key="2">
    <source>
        <dbReference type="ARBA" id="ARBA00009085"/>
    </source>
</evidence>
<dbReference type="PANTHER" id="PTHR21646">
    <property type="entry name" value="UBIQUITIN CARBOXYL-TERMINAL HYDROLASE"/>
    <property type="match status" value="1"/>
</dbReference>
<dbReference type="InterPro" id="IPR038765">
    <property type="entry name" value="Papain-like_cys_pep_sf"/>
</dbReference>
<feature type="region of interest" description="Disordered" evidence="8">
    <location>
        <begin position="642"/>
        <end position="669"/>
    </location>
</feature>
<feature type="domain" description="DUSP" evidence="10">
    <location>
        <begin position="400"/>
        <end position="538"/>
    </location>
</feature>
<dbReference type="SUPFAM" id="SSF47473">
    <property type="entry name" value="EF-hand"/>
    <property type="match status" value="1"/>
</dbReference>
<dbReference type="GO" id="GO:0004843">
    <property type="term" value="F:cysteine-type deubiquitinase activity"/>
    <property type="evidence" value="ECO:0007669"/>
    <property type="project" value="UniProtKB-EC"/>
</dbReference>
<comment type="caution">
    <text evidence="11">The sequence shown here is derived from an EMBL/GenBank/DDBJ whole genome shotgun (WGS) entry which is preliminary data.</text>
</comment>
<evidence type="ECO:0000259" key="9">
    <source>
        <dbReference type="PROSITE" id="PS50235"/>
    </source>
</evidence>
<evidence type="ECO:0000313" key="11">
    <source>
        <dbReference type="EMBL" id="OQR91429.1"/>
    </source>
</evidence>
<dbReference type="Gene3D" id="1.10.238.10">
    <property type="entry name" value="EF-hand"/>
    <property type="match status" value="1"/>
</dbReference>
<dbReference type="Pfam" id="PF00443">
    <property type="entry name" value="UCH"/>
    <property type="match status" value="1"/>
</dbReference>
<dbReference type="InterPro" id="IPR018200">
    <property type="entry name" value="USP_CS"/>
</dbReference>
<evidence type="ECO:0000259" key="10">
    <source>
        <dbReference type="PROSITE" id="PS51283"/>
    </source>
</evidence>
<comment type="catalytic activity">
    <reaction evidence="1">
        <text>Thiol-dependent hydrolysis of ester, thioester, amide, peptide and isopeptide bonds formed by the C-terminal Gly of ubiquitin (a 76-residue protein attached to proteins as an intracellular targeting signal).</text>
        <dbReference type="EC" id="3.4.19.12"/>
    </reaction>
</comment>
<dbReference type="InterPro" id="IPR035927">
    <property type="entry name" value="DUSP-like_sf"/>
</dbReference>
<dbReference type="GO" id="GO:0006508">
    <property type="term" value="P:proteolysis"/>
    <property type="evidence" value="ECO:0007669"/>
    <property type="project" value="UniProtKB-KW"/>
</dbReference>
<dbReference type="InterPro" id="IPR001394">
    <property type="entry name" value="Peptidase_C19_UCH"/>
</dbReference>
<dbReference type="Proteomes" id="UP000243579">
    <property type="component" value="Unassembled WGS sequence"/>
</dbReference>
<dbReference type="EMBL" id="JNBR01000534">
    <property type="protein sequence ID" value="OQR91429.1"/>
    <property type="molecule type" value="Genomic_DNA"/>
</dbReference>